<dbReference type="EMBL" id="HACM01011029">
    <property type="protein sequence ID" value="CRZ11471.1"/>
    <property type="molecule type" value="Transcribed_RNA"/>
</dbReference>
<organism evidence="2">
    <name type="scientific">Spongospora subterranea</name>
    <dbReference type="NCBI Taxonomy" id="70186"/>
    <lineage>
        <taxon>Eukaryota</taxon>
        <taxon>Sar</taxon>
        <taxon>Rhizaria</taxon>
        <taxon>Endomyxa</taxon>
        <taxon>Phytomyxea</taxon>
        <taxon>Plasmodiophorida</taxon>
        <taxon>Plasmodiophoridae</taxon>
        <taxon>Spongospora</taxon>
    </lineage>
</organism>
<dbReference type="GO" id="GO:0003676">
    <property type="term" value="F:nucleic acid binding"/>
    <property type="evidence" value="ECO:0007669"/>
    <property type="project" value="InterPro"/>
</dbReference>
<dbReference type="Gene3D" id="3.30.70.330">
    <property type="match status" value="1"/>
</dbReference>
<evidence type="ECO:0000313" key="2">
    <source>
        <dbReference type="EMBL" id="CRZ11471.1"/>
    </source>
</evidence>
<accession>A0A0H5RCJ5</accession>
<feature type="region of interest" description="Disordered" evidence="1">
    <location>
        <begin position="47"/>
        <end position="109"/>
    </location>
</feature>
<dbReference type="InterPro" id="IPR035979">
    <property type="entry name" value="RBD_domain_sf"/>
</dbReference>
<dbReference type="CDD" id="cd00590">
    <property type="entry name" value="RRM_SF"/>
    <property type="match status" value="1"/>
</dbReference>
<evidence type="ECO:0008006" key="3">
    <source>
        <dbReference type="Google" id="ProtNLM"/>
    </source>
</evidence>
<sequence>MSFTVTISNGKRRLGSPKQTSEKQRVLNGNEDSAGLQVVVKNDLKDVAPSAAARDGSANEEHRSSRSRYSSVSELKHDDDDVESRSRPSKYIKFSSSEEGDPPTAWKPVEATAPSRISLLLKRLSQEQVSDKVSSMTKPADASSIRPGLLDASNPGILLVRNLPPDITGQEVVMKIFAKHDILSADLHFSDKSEPYAEVLFPSFDVAADALQLNIGRKYRGYRLKMTLLSNYTT</sequence>
<dbReference type="SUPFAM" id="SSF54928">
    <property type="entry name" value="RNA-binding domain, RBD"/>
    <property type="match status" value="1"/>
</dbReference>
<reference evidence="2" key="1">
    <citation type="submission" date="2015-04" db="EMBL/GenBank/DDBJ databases">
        <title>The genome sequence of the plant pathogenic Rhizarian Plasmodiophora brassicae reveals insights in its biotrophic life cycle and the origin of chitin synthesis.</title>
        <authorList>
            <person name="Schwelm A."/>
            <person name="Fogelqvist J."/>
            <person name="Knaust A."/>
            <person name="Julke S."/>
            <person name="Lilja T."/>
            <person name="Dhandapani V."/>
            <person name="Bonilla-Rosso G."/>
            <person name="Karlsson M."/>
            <person name="Shevchenko A."/>
            <person name="Choi S.R."/>
            <person name="Kim H.G."/>
            <person name="Park J.Y."/>
            <person name="Lim Y.P."/>
            <person name="Ludwig-Muller J."/>
            <person name="Dixelius C."/>
        </authorList>
    </citation>
    <scope>NUCLEOTIDE SEQUENCE</scope>
    <source>
        <tissue evidence="2">Potato root galls</tissue>
    </source>
</reference>
<dbReference type="AlphaFoldDB" id="A0A0H5RCJ5"/>
<name>A0A0H5RCJ5_9EUKA</name>
<proteinExistence type="predicted"/>
<protein>
    <recommendedName>
        <fullName evidence="3">RRM domain-containing protein</fullName>
    </recommendedName>
</protein>
<feature type="compositionally biased region" description="Basic and acidic residues" evidence="1">
    <location>
        <begin position="74"/>
        <end position="86"/>
    </location>
</feature>
<feature type="region of interest" description="Disordered" evidence="1">
    <location>
        <begin position="1"/>
        <end position="34"/>
    </location>
</feature>
<evidence type="ECO:0000256" key="1">
    <source>
        <dbReference type="SAM" id="MobiDB-lite"/>
    </source>
</evidence>
<dbReference type="InterPro" id="IPR012677">
    <property type="entry name" value="Nucleotide-bd_a/b_plait_sf"/>
</dbReference>